<keyword evidence="1" id="KW-1133">Transmembrane helix</keyword>
<organism evidence="2 3">
    <name type="scientific">Marinomonas rhizomae</name>
    <dbReference type="NCBI Taxonomy" id="491948"/>
    <lineage>
        <taxon>Bacteria</taxon>
        <taxon>Pseudomonadati</taxon>
        <taxon>Pseudomonadota</taxon>
        <taxon>Gammaproteobacteria</taxon>
        <taxon>Oceanospirillales</taxon>
        <taxon>Oceanospirillaceae</taxon>
        <taxon>Marinomonas</taxon>
    </lineage>
</organism>
<dbReference type="RefSeq" id="WP_113916177.1">
    <property type="nucleotide sequence ID" value="NZ_QNSE01000005.1"/>
</dbReference>
<proteinExistence type="predicted"/>
<accession>A0A366JBY9</accession>
<sequence length="200" mass="22724">MRINWNYPPVRRGLAGAIDRFIGPGATPAEVLLQTLLPLVAALVAVVYGMLQMPEWSYLQLFMCGLLALDISGGIITNATSTAKRWYHRSGQSIRQHMNFILLHFLQLFLVAYFFLSFDWVWLMVAGGYLVVSALIILMTSVYLQRPVAMILYSMAFLISLYGLAQPEGMEWFLPLFYCKLLVSHLPHEEPYRPDSESLS</sequence>
<dbReference type="EMBL" id="QNSE01000005">
    <property type="protein sequence ID" value="RBP83814.1"/>
    <property type="molecule type" value="Genomic_DNA"/>
</dbReference>
<dbReference type="OrthoDB" id="1550909at2"/>
<feature type="transmembrane region" description="Helical" evidence="1">
    <location>
        <begin position="147"/>
        <end position="165"/>
    </location>
</feature>
<keyword evidence="1" id="KW-0812">Transmembrane</keyword>
<evidence type="ECO:0000313" key="2">
    <source>
        <dbReference type="EMBL" id="RBP83814.1"/>
    </source>
</evidence>
<dbReference type="Proteomes" id="UP000252792">
    <property type="component" value="Unassembled WGS sequence"/>
</dbReference>
<name>A0A366JBY9_9GAMM</name>
<comment type="caution">
    <text evidence="2">The sequence shown here is derived from an EMBL/GenBank/DDBJ whole genome shotgun (WGS) entry which is preliminary data.</text>
</comment>
<gene>
    <name evidence="2" type="ORF">DFP80_105134</name>
</gene>
<keyword evidence="1" id="KW-0472">Membrane</keyword>
<evidence type="ECO:0000313" key="3">
    <source>
        <dbReference type="Proteomes" id="UP000252792"/>
    </source>
</evidence>
<dbReference type="AlphaFoldDB" id="A0A366JBY9"/>
<feature type="transmembrane region" description="Helical" evidence="1">
    <location>
        <begin position="57"/>
        <end position="77"/>
    </location>
</feature>
<reference evidence="2 3" key="1">
    <citation type="submission" date="2018-06" db="EMBL/GenBank/DDBJ databases">
        <title>Genomic Encyclopedia of Type Strains, Phase III (KMG-III): the genomes of soil and plant-associated and newly described type strains.</title>
        <authorList>
            <person name="Whitman W."/>
        </authorList>
    </citation>
    <scope>NUCLEOTIDE SEQUENCE [LARGE SCALE GENOMIC DNA]</scope>
    <source>
        <strain evidence="2 3">CECT 7377</strain>
    </source>
</reference>
<feature type="transmembrane region" description="Helical" evidence="1">
    <location>
        <begin position="122"/>
        <end position="140"/>
    </location>
</feature>
<protein>
    <submittedName>
        <fullName evidence="2">Uncharacterized protein</fullName>
    </submittedName>
</protein>
<feature type="transmembrane region" description="Helical" evidence="1">
    <location>
        <begin position="98"/>
        <end position="116"/>
    </location>
</feature>
<feature type="transmembrane region" description="Helical" evidence="1">
    <location>
        <begin position="31"/>
        <end position="51"/>
    </location>
</feature>
<evidence type="ECO:0000256" key="1">
    <source>
        <dbReference type="SAM" id="Phobius"/>
    </source>
</evidence>
<keyword evidence="3" id="KW-1185">Reference proteome</keyword>